<proteinExistence type="predicted"/>
<feature type="transmembrane region" description="Helical" evidence="2">
    <location>
        <begin position="241"/>
        <end position="267"/>
    </location>
</feature>
<dbReference type="GO" id="GO:0016020">
    <property type="term" value="C:membrane"/>
    <property type="evidence" value="ECO:0007669"/>
    <property type="project" value="UniProtKB-SubCell"/>
</dbReference>
<reference evidence="5" key="2">
    <citation type="submission" date="2015-01" db="EMBL/GenBank/DDBJ databases">
        <title>Evolutionary Origins and Diversification of the Mycorrhizal Mutualists.</title>
        <authorList>
            <consortium name="DOE Joint Genome Institute"/>
            <consortium name="Mycorrhizal Genomics Consortium"/>
            <person name="Kohler A."/>
            <person name="Kuo A."/>
            <person name="Nagy L.G."/>
            <person name="Floudas D."/>
            <person name="Copeland A."/>
            <person name="Barry K.W."/>
            <person name="Cichocki N."/>
            <person name="Veneault-Fourrey C."/>
            <person name="LaButti K."/>
            <person name="Lindquist E.A."/>
            <person name="Lipzen A."/>
            <person name="Lundell T."/>
            <person name="Morin E."/>
            <person name="Murat C."/>
            <person name="Riley R."/>
            <person name="Ohm R."/>
            <person name="Sun H."/>
            <person name="Tunlid A."/>
            <person name="Henrissat B."/>
            <person name="Grigoriev I.V."/>
            <person name="Hibbett D.S."/>
            <person name="Martin F."/>
        </authorList>
    </citation>
    <scope>NUCLEOTIDE SEQUENCE [LARGE SCALE GENOMIC DNA]</scope>
    <source>
        <strain evidence="5">MUT 4182</strain>
    </source>
</reference>
<evidence type="ECO:0000256" key="2">
    <source>
        <dbReference type="SAM" id="Phobius"/>
    </source>
</evidence>
<feature type="transmembrane region" description="Helical" evidence="2">
    <location>
        <begin position="303"/>
        <end position="321"/>
    </location>
</feature>
<sequence>RDFGVVPIPSARQYHPERPFHFTMTLNIIFGFASTTTVANLYYCQPLLVDFAKAFNVSNDKVSTIPTITQAGYATGLLLITPLGDLVRRRPLLLIVLTLSTLLTMGVALSPNLLTFQILSFFLGVVTVTPQILIPFAGDLAPPERRASALSIVLSGLILGVIIARALGGIVADASGSWENVYWIGMGLQASALGLLWWILPDWPSKVELLAATQRNNPDKRPLTYFTILSSMAKLAVTEPALIQGCIIGLVNQMVFSGFWVTLTFLLADAPYHYSTLKIGIFGLVGILGVITAPLVGRLIDNLVLWVGIFVSACALMLSQVLMVGAAGINIGAVIVACFALDVGLQMQQVSATTKIYQIDPALRARLNAVYMISVSYFTCLSRYSD</sequence>
<dbReference type="EMBL" id="KN822994">
    <property type="protein sequence ID" value="KIO28491.1"/>
    <property type="molecule type" value="Genomic_DNA"/>
</dbReference>
<dbReference type="InterPro" id="IPR020846">
    <property type="entry name" value="MFS_dom"/>
</dbReference>
<dbReference type="PANTHER" id="PTHR42910">
    <property type="entry name" value="TRANSPORTER SCO4007-RELATED"/>
    <property type="match status" value="1"/>
</dbReference>
<protein>
    <recommendedName>
        <fullName evidence="3">Major facilitator superfamily (MFS) profile domain-containing protein</fullName>
    </recommendedName>
</protein>
<feature type="transmembrane region" description="Helical" evidence="2">
    <location>
        <begin position="20"/>
        <end position="43"/>
    </location>
</feature>
<dbReference type="AlphaFoldDB" id="A0A0C3QLK1"/>
<dbReference type="PROSITE" id="PS50850">
    <property type="entry name" value="MFS"/>
    <property type="match status" value="1"/>
</dbReference>
<dbReference type="SUPFAM" id="SSF103473">
    <property type="entry name" value="MFS general substrate transporter"/>
    <property type="match status" value="1"/>
</dbReference>
<gene>
    <name evidence="4" type="ORF">M407DRAFT_71800</name>
</gene>
<organism evidence="4 5">
    <name type="scientific">Tulasnella calospora MUT 4182</name>
    <dbReference type="NCBI Taxonomy" id="1051891"/>
    <lineage>
        <taxon>Eukaryota</taxon>
        <taxon>Fungi</taxon>
        <taxon>Dikarya</taxon>
        <taxon>Basidiomycota</taxon>
        <taxon>Agaricomycotina</taxon>
        <taxon>Agaricomycetes</taxon>
        <taxon>Cantharellales</taxon>
        <taxon>Tulasnellaceae</taxon>
        <taxon>Tulasnella</taxon>
    </lineage>
</organism>
<dbReference type="InterPro" id="IPR011701">
    <property type="entry name" value="MFS"/>
</dbReference>
<keyword evidence="2" id="KW-1133">Transmembrane helix</keyword>
<keyword evidence="2" id="KW-0472">Membrane</keyword>
<dbReference type="GO" id="GO:0022857">
    <property type="term" value="F:transmembrane transporter activity"/>
    <property type="evidence" value="ECO:0007669"/>
    <property type="project" value="InterPro"/>
</dbReference>
<evidence type="ECO:0000256" key="1">
    <source>
        <dbReference type="ARBA" id="ARBA00004141"/>
    </source>
</evidence>
<dbReference type="InterPro" id="IPR036259">
    <property type="entry name" value="MFS_trans_sf"/>
</dbReference>
<feature type="domain" description="Major facilitator superfamily (MFS) profile" evidence="3">
    <location>
        <begin position="1"/>
        <end position="386"/>
    </location>
</feature>
<accession>A0A0C3QLK1</accession>
<dbReference type="HOGENOM" id="CLU_001265_23_3_1"/>
<dbReference type="Gene3D" id="1.20.1250.20">
    <property type="entry name" value="MFS general substrate transporter like domains"/>
    <property type="match status" value="1"/>
</dbReference>
<feature type="transmembrane region" description="Helical" evidence="2">
    <location>
        <begin position="149"/>
        <end position="168"/>
    </location>
</feature>
<keyword evidence="5" id="KW-1185">Reference proteome</keyword>
<feature type="transmembrane region" description="Helical" evidence="2">
    <location>
        <begin position="63"/>
        <end position="80"/>
    </location>
</feature>
<feature type="transmembrane region" description="Helical" evidence="2">
    <location>
        <begin position="116"/>
        <end position="137"/>
    </location>
</feature>
<dbReference type="OrthoDB" id="2105912at2759"/>
<feature type="transmembrane region" description="Helical" evidence="2">
    <location>
        <begin position="92"/>
        <end position="110"/>
    </location>
</feature>
<evidence type="ECO:0000313" key="4">
    <source>
        <dbReference type="EMBL" id="KIO28491.1"/>
    </source>
</evidence>
<feature type="transmembrane region" description="Helical" evidence="2">
    <location>
        <begin position="279"/>
        <end position="296"/>
    </location>
</feature>
<reference evidence="4 5" key="1">
    <citation type="submission" date="2014-04" db="EMBL/GenBank/DDBJ databases">
        <authorList>
            <consortium name="DOE Joint Genome Institute"/>
            <person name="Kuo A."/>
            <person name="Girlanda M."/>
            <person name="Perotto S."/>
            <person name="Kohler A."/>
            <person name="Nagy L.G."/>
            <person name="Floudas D."/>
            <person name="Copeland A."/>
            <person name="Barry K.W."/>
            <person name="Cichocki N."/>
            <person name="Veneault-Fourrey C."/>
            <person name="LaButti K."/>
            <person name="Lindquist E.A."/>
            <person name="Lipzen A."/>
            <person name="Lundell T."/>
            <person name="Morin E."/>
            <person name="Murat C."/>
            <person name="Sun H."/>
            <person name="Tunlid A."/>
            <person name="Henrissat B."/>
            <person name="Grigoriev I.V."/>
            <person name="Hibbett D.S."/>
            <person name="Martin F."/>
            <person name="Nordberg H.P."/>
            <person name="Cantor M.N."/>
            <person name="Hua S.X."/>
        </authorList>
    </citation>
    <scope>NUCLEOTIDE SEQUENCE [LARGE SCALE GENOMIC DNA]</scope>
    <source>
        <strain evidence="4 5">MUT 4182</strain>
    </source>
</reference>
<dbReference type="PANTHER" id="PTHR42910:SF1">
    <property type="entry name" value="MAJOR FACILITATOR SUPERFAMILY (MFS) PROFILE DOMAIN-CONTAINING PROTEIN"/>
    <property type="match status" value="1"/>
</dbReference>
<feature type="non-terminal residue" evidence="4">
    <location>
        <position position="1"/>
    </location>
</feature>
<dbReference type="CDD" id="cd17324">
    <property type="entry name" value="MFS_NepI_like"/>
    <property type="match status" value="1"/>
</dbReference>
<dbReference type="Pfam" id="PF07690">
    <property type="entry name" value="MFS_1"/>
    <property type="match status" value="1"/>
</dbReference>
<evidence type="ECO:0000313" key="5">
    <source>
        <dbReference type="Proteomes" id="UP000054248"/>
    </source>
</evidence>
<comment type="subcellular location">
    <subcellularLocation>
        <location evidence="1">Membrane</location>
        <topology evidence="1">Multi-pass membrane protein</topology>
    </subcellularLocation>
</comment>
<name>A0A0C3QLK1_9AGAM</name>
<feature type="transmembrane region" description="Helical" evidence="2">
    <location>
        <begin position="327"/>
        <end position="345"/>
    </location>
</feature>
<dbReference type="Proteomes" id="UP000054248">
    <property type="component" value="Unassembled WGS sequence"/>
</dbReference>
<feature type="transmembrane region" description="Helical" evidence="2">
    <location>
        <begin position="180"/>
        <end position="200"/>
    </location>
</feature>
<dbReference type="STRING" id="1051891.A0A0C3QLK1"/>
<evidence type="ECO:0000259" key="3">
    <source>
        <dbReference type="PROSITE" id="PS50850"/>
    </source>
</evidence>
<keyword evidence="2" id="KW-0812">Transmembrane</keyword>